<accession>A0A4Y7KA79</accession>
<evidence type="ECO:0000313" key="2">
    <source>
        <dbReference type="EMBL" id="RZC69111.1"/>
    </source>
</evidence>
<keyword evidence="3" id="KW-1185">Reference proteome</keyword>
<sequence length="126" mass="14006">MGLGYLALKATECCNFETPERWALKASPYCEQRKLAGNGERKLCERILPPGPVRSSPIRSNPPDPVGPVQSIPPDLIQASQLSPVPPCSKVVSCSTWFGDVDDQGCSSFVYAQWEPKFENRQTHEW</sequence>
<evidence type="ECO:0000256" key="1">
    <source>
        <dbReference type="SAM" id="MobiDB-lite"/>
    </source>
</evidence>
<dbReference type="Proteomes" id="UP000316621">
    <property type="component" value="Chromosome 7"/>
</dbReference>
<evidence type="ECO:0000313" key="3">
    <source>
        <dbReference type="Proteomes" id="UP000316621"/>
    </source>
</evidence>
<protein>
    <submittedName>
        <fullName evidence="2">Uncharacterized protein</fullName>
    </submittedName>
</protein>
<dbReference type="AlphaFoldDB" id="A0A4Y7KA79"/>
<dbReference type="EMBL" id="CM010721">
    <property type="protein sequence ID" value="RZC69111.1"/>
    <property type="molecule type" value="Genomic_DNA"/>
</dbReference>
<proteinExistence type="predicted"/>
<name>A0A4Y7KA79_PAPSO</name>
<dbReference type="Gramene" id="RZC69111">
    <property type="protein sequence ID" value="RZC69111"/>
    <property type="gene ID" value="C5167_032188"/>
</dbReference>
<feature type="region of interest" description="Disordered" evidence="1">
    <location>
        <begin position="48"/>
        <end position="73"/>
    </location>
</feature>
<gene>
    <name evidence="2" type="ORF">C5167_032188</name>
</gene>
<reference evidence="2 3" key="1">
    <citation type="journal article" date="2018" name="Science">
        <title>The opium poppy genome and morphinan production.</title>
        <authorList>
            <person name="Guo L."/>
            <person name="Winzer T."/>
            <person name="Yang X."/>
            <person name="Li Y."/>
            <person name="Ning Z."/>
            <person name="He Z."/>
            <person name="Teodor R."/>
            <person name="Lu Y."/>
            <person name="Bowser T.A."/>
            <person name="Graham I.A."/>
            <person name="Ye K."/>
        </authorList>
    </citation>
    <scope>NUCLEOTIDE SEQUENCE [LARGE SCALE GENOMIC DNA]</scope>
    <source>
        <strain evidence="3">cv. HN1</strain>
        <tissue evidence="2">Leaves</tissue>
    </source>
</reference>
<organism evidence="2 3">
    <name type="scientific">Papaver somniferum</name>
    <name type="common">Opium poppy</name>
    <dbReference type="NCBI Taxonomy" id="3469"/>
    <lineage>
        <taxon>Eukaryota</taxon>
        <taxon>Viridiplantae</taxon>
        <taxon>Streptophyta</taxon>
        <taxon>Embryophyta</taxon>
        <taxon>Tracheophyta</taxon>
        <taxon>Spermatophyta</taxon>
        <taxon>Magnoliopsida</taxon>
        <taxon>Ranunculales</taxon>
        <taxon>Papaveraceae</taxon>
        <taxon>Papaveroideae</taxon>
        <taxon>Papaver</taxon>
    </lineage>
</organism>